<dbReference type="InterPro" id="IPR036388">
    <property type="entry name" value="WH-like_DNA-bd_sf"/>
</dbReference>
<proteinExistence type="predicted"/>
<gene>
    <name evidence="5" type="ORF">FTUN_4366</name>
</gene>
<organism evidence="5 6">
    <name type="scientific">Frigoriglobus tundricola</name>
    <dbReference type="NCBI Taxonomy" id="2774151"/>
    <lineage>
        <taxon>Bacteria</taxon>
        <taxon>Pseudomonadati</taxon>
        <taxon>Planctomycetota</taxon>
        <taxon>Planctomycetia</taxon>
        <taxon>Gemmatales</taxon>
        <taxon>Gemmataceae</taxon>
        <taxon>Frigoriglobus</taxon>
    </lineage>
</organism>
<evidence type="ECO:0000256" key="3">
    <source>
        <dbReference type="ARBA" id="ARBA00023163"/>
    </source>
</evidence>
<evidence type="ECO:0000259" key="4">
    <source>
        <dbReference type="PROSITE" id="PS51118"/>
    </source>
</evidence>
<dbReference type="CDD" id="cd00090">
    <property type="entry name" value="HTH_ARSR"/>
    <property type="match status" value="1"/>
</dbReference>
<evidence type="ECO:0000256" key="2">
    <source>
        <dbReference type="ARBA" id="ARBA00023125"/>
    </source>
</evidence>
<name>A0A6M5YRU7_9BACT</name>
<dbReference type="PANTHER" id="PTHR33204">
    <property type="entry name" value="TRANSCRIPTIONAL REGULATOR, MARR FAMILY"/>
    <property type="match status" value="1"/>
</dbReference>
<dbReference type="KEGG" id="ftj:FTUN_4366"/>
<dbReference type="GO" id="GO:0003677">
    <property type="term" value="F:DNA binding"/>
    <property type="evidence" value="ECO:0007669"/>
    <property type="project" value="UniProtKB-KW"/>
</dbReference>
<evidence type="ECO:0000313" key="6">
    <source>
        <dbReference type="Proteomes" id="UP000503447"/>
    </source>
</evidence>
<feature type="domain" description="HTH hxlR-type" evidence="4">
    <location>
        <begin position="7"/>
        <end position="105"/>
    </location>
</feature>
<dbReference type="Proteomes" id="UP000503447">
    <property type="component" value="Chromosome"/>
</dbReference>
<dbReference type="PANTHER" id="PTHR33204:SF29">
    <property type="entry name" value="TRANSCRIPTIONAL REGULATOR"/>
    <property type="match status" value="1"/>
</dbReference>
<protein>
    <submittedName>
        <fullName evidence="5">Transcriptional regulator, HxlR family</fullName>
    </submittedName>
</protein>
<dbReference type="AlphaFoldDB" id="A0A6M5YRU7"/>
<accession>A0A6M5YRU7</accession>
<keyword evidence="3" id="KW-0804">Transcription</keyword>
<reference evidence="6" key="1">
    <citation type="submission" date="2020-05" db="EMBL/GenBank/DDBJ databases">
        <title>Frigoriglobus tundricola gen. nov., sp. nov., a psychrotolerant cellulolytic planctomycete of the family Gemmataceae with two divergent copies of 16S rRNA gene.</title>
        <authorList>
            <person name="Kulichevskaya I.S."/>
            <person name="Ivanova A.A."/>
            <person name="Naumoff D.G."/>
            <person name="Beletsky A.V."/>
            <person name="Rijpstra W.I.C."/>
            <person name="Sinninghe Damste J.S."/>
            <person name="Mardanov A.V."/>
            <person name="Ravin N.V."/>
            <person name="Dedysh S.N."/>
        </authorList>
    </citation>
    <scope>NUCLEOTIDE SEQUENCE [LARGE SCALE GENOMIC DNA]</scope>
    <source>
        <strain evidence="6">PL17</strain>
    </source>
</reference>
<keyword evidence="6" id="KW-1185">Reference proteome</keyword>
<dbReference type="InterPro" id="IPR036390">
    <property type="entry name" value="WH_DNA-bd_sf"/>
</dbReference>
<dbReference type="SUPFAM" id="SSF46785">
    <property type="entry name" value="Winged helix' DNA-binding domain"/>
    <property type="match status" value="1"/>
</dbReference>
<dbReference type="Gene3D" id="1.10.10.10">
    <property type="entry name" value="Winged helix-like DNA-binding domain superfamily/Winged helix DNA-binding domain"/>
    <property type="match status" value="1"/>
</dbReference>
<evidence type="ECO:0000256" key="1">
    <source>
        <dbReference type="ARBA" id="ARBA00023015"/>
    </source>
</evidence>
<keyword evidence="2" id="KW-0238">DNA-binding</keyword>
<dbReference type="PROSITE" id="PS51118">
    <property type="entry name" value="HTH_HXLR"/>
    <property type="match status" value="1"/>
</dbReference>
<sequence length="126" mass="13868">MKEHYNCPVQATINAIAGKWKVQIVWHLSFGTLGFAQLRRKLKTVSEKVLTAQLRQLESDGIVTRTVRATNPPHVDYALTASGRELVAPMQQLCDWGSKQFGIKGTLPQPKGRVGAPAGVRCAEDE</sequence>
<keyword evidence="1" id="KW-0805">Transcription regulation</keyword>
<evidence type="ECO:0000313" key="5">
    <source>
        <dbReference type="EMBL" id="QJW96807.1"/>
    </source>
</evidence>
<dbReference type="InterPro" id="IPR002577">
    <property type="entry name" value="HTH_HxlR"/>
</dbReference>
<dbReference type="GO" id="GO:0006355">
    <property type="term" value="P:regulation of DNA-templated transcription"/>
    <property type="evidence" value="ECO:0007669"/>
    <property type="project" value="UniProtKB-ARBA"/>
</dbReference>
<dbReference type="InterPro" id="IPR011991">
    <property type="entry name" value="ArsR-like_HTH"/>
</dbReference>
<dbReference type="RefSeq" id="WP_171472324.1">
    <property type="nucleotide sequence ID" value="NZ_CP053452.2"/>
</dbReference>
<dbReference type="EMBL" id="CP053452">
    <property type="protein sequence ID" value="QJW96807.1"/>
    <property type="molecule type" value="Genomic_DNA"/>
</dbReference>
<dbReference type="Pfam" id="PF01638">
    <property type="entry name" value="HxlR"/>
    <property type="match status" value="1"/>
</dbReference>